<sequence length="67" mass="7926">MYRTRGLIKSYSSAICMLSSFSYWRYEILNRCARTLLSPLLCFSRNSMPYHVVGRSKHPIKNKNNKH</sequence>
<dbReference type="AlphaFoldDB" id="A0A059BFX9"/>
<dbReference type="Gramene" id="KCW65003">
    <property type="protein sequence ID" value="KCW65003"/>
    <property type="gene ID" value="EUGRSUZ_G02542"/>
</dbReference>
<protein>
    <submittedName>
        <fullName evidence="1">Uncharacterized protein</fullName>
    </submittedName>
</protein>
<name>A0A059BFX9_EUCGR</name>
<reference evidence="1" key="1">
    <citation type="submission" date="2013-07" db="EMBL/GenBank/DDBJ databases">
        <title>The genome of Eucalyptus grandis.</title>
        <authorList>
            <person name="Schmutz J."/>
            <person name="Hayes R."/>
            <person name="Myburg A."/>
            <person name="Tuskan G."/>
            <person name="Grattapaglia D."/>
            <person name="Rokhsar D.S."/>
        </authorList>
    </citation>
    <scope>NUCLEOTIDE SEQUENCE</scope>
    <source>
        <tissue evidence="1">Leaf extractions</tissue>
    </source>
</reference>
<dbReference type="InParanoid" id="A0A059BFX9"/>
<evidence type="ECO:0000313" key="1">
    <source>
        <dbReference type="EMBL" id="KCW65003.1"/>
    </source>
</evidence>
<dbReference type="EMBL" id="KK198759">
    <property type="protein sequence ID" value="KCW65003.1"/>
    <property type="molecule type" value="Genomic_DNA"/>
</dbReference>
<proteinExistence type="predicted"/>
<accession>A0A059BFX9</accession>
<organism evidence="1">
    <name type="scientific">Eucalyptus grandis</name>
    <name type="common">Flooded gum</name>
    <dbReference type="NCBI Taxonomy" id="71139"/>
    <lineage>
        <taxon>Eukaryota</taxon>
        <taxon>Viridiplantae</taxon>
        <taxon>Streptophyta</taxon>
        <taxon>Embryophyta</taxon>
        <taxon>Tracheophyta</taxon>
        <taxon>Spermatophyta</taxon>
        <taxon>Magnoliopsida</taxon>
        <taxon>eudicotyledons</taxon>
        <taxon>Gunneridae</taxon>
        <taxon>Pentapetalae</taxon>
        <taxon>rosids</taxon>
        <taxon>malvids</taxon>
        <taxon>Myrtales</taxon>
        <taxon>Myrtaceae</taxon>
        <taxon>Myrtoideae</taxon>
        <taxon>Eucalypteae</taxon>
        <taxon>Eucalyptus</taxon>
    </lineage>
</organism>
<gene>
    <name evidence="1" type="ORF">EUGRSUZ_G02542</name>
</gene>